<comment type="subunit">
    <text evidence="17">Homotetramer.</text>
</comment>
<feature type="binding site" evidence="17">
    <location>
        <position position="439"/>
    </location>
    <ligand>
        <name>AMP</name>
        <dbReference type="ChEBI" id="CHEBI:456215"/>
    </ligand>
</feature>
<evidence type="ECO:0000256" key="17">
    <source>
        <dbReference type="HAMAP-Rule" id="MF_01965"/>
    </source>
</evidence>
<comment type="catalytic activity">
    <reaction evidence="16 17 19">
        <text>(6S)-NADPHX + ADP = AMP + phosphate + NADPH + H(+)</text>
        <dbReference type="Rhea" id="RHEA:32235"/>
        <dbReference type="ChEBI" id="CHEBI:15378"/>
        <dbReference type="ChEBI" id="CHEBI:43474"/>
        <dbReference type="ChEBI" id="CHEBI:57783"/>
        <dbReference type="ChEBI" id="CHEBI:64076"/>
        <dbReference type="ChEBI" id="CHEBI:456215"/>
        <dbReference type="ChEBI" id="CHEBI:456216"/>
        <dbReference type="EC" id="4.2.1.136"/>
    </reaction>
</comment>
<evidence type="ECO:0000256" key="13">
    <source>
        <dbReference type="ARBA" id="ARBA00023268"/>
    </source>
</evidence>
<dbReference type="EC" id="5.1.99.6" evidence="19"/>
<comment type="similarity">
    <text evidence="3 19">In the N-terminal section; belongs to the NnrE/AIBP family.</text>
</comment>
<feature type="binding site" evidence="18">
    <location>
        <position position="159"/>
    </location>
    <ligand>
        <name>(6S)-NADPHX</name>
        <dbReference type="ChEBI" id="CHEBI:64076"/>
    </ligand>
</feature>
<dbReference type="InterPro" id="IPR029056">
    <property type="entry name" value="Ribokinase-like"/>
</dbReference>
<feature type="binding site" evidence="17">
    <location>
        <position position="440"/>
    </location>
    <ligand>
        <name>(6S)-NADPHX</name>
        <dbReference type="ChEBI" id="CHEBI:64076"/>
    </ligand>
</feature>
<feature type="domain" description="YjeF N-terminal" evidence="21">
    <location>
        <begin position="9"/>
        <end position="217"/>
    </location>
</feature>
<dbReference type="Pfam" id="PF03853">
    <property type="entry name" value="YjeF_N"/>
    <property type="match status" value="1"/>
</dbReference>
<dbReference type="Gene3D" id="3.40.1190.20">
    <property type="match status" value="1"/>
</dbReference>
<evidence type="ECO:0000256" key="7">
    <source>
        <dbReference type="ARBA" id="ARBA00022840"/>
    </source>
</evidence>
<keyword evidence="12 17" id="KW-0456">Lyase</keyword>
<dbReference type="InterPro" id="IPR004443">
    <property type="entry name" value="YjeF_N_dom"/>
</dbReference>
<dbReference type="PROSITE" id="PS01050">
    <property type="entry name" value="YJEF_C_2"/>
    <property type="match status" value="1"/>
</dbReference>
<evidence type="ECO:0000256" key="3">
    <source>
        <dbReference type="ARBA" id="ARBA00006001"/>
    </source>
</evidence>
<proteinExistence type="inferred from homology"/>
<evidence type="ECO:0000256" key="15">
    <source>
        <dbReference type="ARBA" id="ARBA00048238"/>
    </source>
</evidence>
<reference evidence="22 23" key="1">
    <citation type="submission" date="2023-07" db="EMBL/GenBank/DDBJ databases">
        <title>Genomic Encyclopedia of Type Strains, Phase IV (KMG-IV): sequencing the most valuable type-strain genomes for metagenomic binning, comparative biology and taxonomic classification.</title>
        <authorList>
            <person name="Goeker M."/>
        </authorList>
    </citation>
    <scope>NUCLEOTIDE SEQUENCE [LARGE SCALE GENOMIC DNA]</scope>
    <source>
        <strain evidence="22 23">DSM 102814</strain>
    </source>
</reference>
<comment type="function">
    <text evidence="18">Catalyzes the epimerization of the S- and R-forms of NAD(P)HX, a damaged form of NAD(P)H that is a result of enzymatic or heat-dependent hydration. This is a prerequisite for the S-specific NAD(P)H-hydrate dehydratase to allow the repair of both epimers of NAD(P)HX.</text>
</comment>
<dbReference type="InterPro" id="IPR030677">
    <property type="entry name" value="Nnr"/>
</dbReference>
<dbReference type="PANTHER" id="PTHR12592:SF0">
    <property type="entry name" value="ATP-DEPENDENT (S)-NAD(P)H-HYDRATE DEHYDRATASE"/>
    <property type="match status" value="1"/>
</dbReference>
<dbReference type="PROSITE" id="PS51385">
    <property type="entry name" value="YJEF_N"/>
    <property type="match status" value="1"/>
</dbReference>
<evidence type="ECO:0000256" key="2">
    <source>
        <dbReference type="ARBA" id="ARBA00000909"/>
    </source>
</evidence>
<gene>
    <name evidence="18" type="primary">nnrE</name>
    <name evidence="17" type="synonym">nnrD</name>
    <name evidence="22" type="ORF">GGR31_002816</name>
</gene>
<dbReference type="Pfam" id="PF01256">
    <property type="entry name" value="Carb_kinase"/>
    <property type="match status" value="1"/>
</dbReference>
<sequence>MKIFDKDHIYKADETTIKNQEITSDQLMERAAEQLFNWLNRNLKNKKAKLHIFCGIGNNGGDGLALARKLHETDYNVAAYIVDFSKNRSKDFLTNLDRLKQQKLWPNVIDEDDSFPEISPDDVIIDAIFGIGLNRPAEGWLRDLIIHLNKSNAFILSVDVPSGLYLDDIPEDKEAIIKANYTLTFQVHKLVFFLPETAEFVGKFEVLDIGLDKDFIAKAKTNMFLISREEAKTLYKTRSKFSHKGTYGHSLVIGGSYGKMGSIVLAGKAALKIGAGKVTGIIPKCGYSIFQTAIPEAMAITDENEKHLENAELLIPAETICIGPGLGTEEKTVNFLKEVLSSQKKPLLIDADGLNILSENKELLKNIPQKSVLTPHPKELERLIGKWKNDFDKLKKAKEFSKKRKIVLVIKGAYTITIAEETLYVNTTGNAGMATAGSGDVLSGIISGLLAQNYDSAIAAVLGVYLHGKAGDLALTDESEESLIAGEIITHLGKAFKHLLKLKRN</sequence>
<keyword evidence="6 17" id="KW-0547">Nucleotide-binding</keyword>
<dbReference type="HAMAP" id="MF_01966">
    <property type="entry name" value="NADHX_epimerase"/>
    <property type="match status" value="1"/>
</dbReference>
<dbReference type="InterPro" id="IPR000631">
    <property type="entry name" value="CARKD"/>
</dbReference>
<evidence type="ECO:0000256" key="11">
    <source>
        <dbReference type="ARBA" id="ARBA00023235"/>
    </source>
</evidence>
<feature type="binding site" evidence="17">
    <location>
        <position position="325"/>
    </location>
    <ligand>
        <name>(6S)-NADPHX</name>
        <dbReference type="ChEBI" id="CHEBI:64076"/>
    </ligand>
</feature>
<evidence type="ECO:0000259" key="21">
    <source>
        <dbReference type="PROSITE" id="PS51385"/>
    </source>
</evidence>
<comment type="caution">
    <text evidence="22">The sequence shown here is derived from an EMBL/GenBank/DDBJ whole genome shotgun (WGS) entry which is preliminary data.</text>
</comment>
<comment type="similarity">
    <text evidence="18">Belongs to the NnrE/AIBP family.</text>
</comment>
<feature type="binding site" evidence="18">
    <location>
        <position position="126"/>
    </location>
    <ligand>
        <name>K(+)</name>
        <dbReference type="ChEBI" id="CHEBI:29103"/>
    </ligand>
</feature>
<evidence type="ECO:0000256" key="16">
    <source>
        <dbReference type="ARBA" id="ARBA00049209"/>
    </source>
</evidence>
<keyword evidence="13" id="KW-0511">Multifunctional enzyme</keyword>
<accession>A0ABU1K954</accession>
<dbReference type="PANTHER" id="PTHR12592">
    <property type="entry name" value="ATP-DEPENDENT (S)-NAD(P)H-HYDRATE DEHYDRATASE FAMILY MEMBER"/>
    <property type="match status" value="1"/>
</dbReference>
<organism evidence="22 23">
    <name type="scientific">Mesonia maritima</name>
    <dbReference type="NCBI Taxonomy" id="1793873"/>
    <lineage>
        <taxon>Bacteria</taxon>
        <taxon>Pseudomonadati</taxon>
        <taxon>Bacteroidota</taxon>
        <taxon>Flavobacteriia</taxon>
        <taxon>Flavobacteriales</taxon>
        <taxon>Flavobacteriaceae</taxon>
        <taxon>Mesonia</taxon>
    </lineage>
</organism>
<evidence type="ECO:0000256" key="5">
    <source>
        <dbReference type="ARBA" id="ARBA00022723"/>
    </source>
</evidence>
<evidence type="ECO:0000256" key="9">
    <source>
        <dbReference type="ARBA" id="ARBA00022958"/>
    </source>
</evidence>
<keyword evidence="10 17" id="KW-0520">NAD</keyword>
<comment type="function">
    <text evidence="14 19">Bifunctional enzyme that catalyzes the epimerization of the S- and R-forms of NAD(P)HX and the dehydration of the S-form of NAD(P)HX at the expense of ADP, which is converted to AMP. This allows the repair of both epimers of NAD(P)HX, a damaged form of NAD(P)H that is a result of enzymatic or heat-dependent hydration.</text>
</comment>
<evidence type="ECO:0000259" key="20">
    <source>
        <dbReference type="PROSITE" id="PS51383"/>
    </source>
</evidence>
<dbReference type="NCBIfam" id="TIGR00197">
    <property type="entry name" value="yjeF_nterm"/>
    <property type="match status" value="1"/>
</dbReference>
<dbReference type="PIRSF" id="PIRSF017184">
    <property type="entry name" value="Nnr"/>
    <property type="match status" value="1"/>
</dbReference>
<name>A0ABU1K954_9FLAO</name>
<feature type="binding site" evidence="18">
    <location>
        <position position="59"/>
    </location>
    <ligand>
        <name>K(+)</name>
        <dbReference type="ChEBI" id="CHEBI:29103"/>
    </ligand>
</feature>
<evidence type="ECO:0000256" key="19">
    <source>
        <dbReference type="PIRNR" id="PIRNR017184"/>
    </source>
</evidence>
<keyword evidence="7 17" id="KW-0067">ATP-binding</keyword>
<evidence type="ECO:0000256" key="12">
    <source>
        <dbReference type="ARBA" id="ARBA00023239"/>
    </source>
</evidence>
<dbReference type="EMBL" id="JAVDQA010000011">
    <property type="protein sequence ID" value="MDR6302137.1"/>
    <property type="molecule type" value="Genomic_DNA"/>
</dbReference>
<dbReference type="InterPro" id="IPR017953">
    <property type="entry name" value="Carbohydrate_kinase_pred_CS"/>
</dbReference>
<dbReference type="SUPFAM" id="SSF64153">
    <property type="entry name" value="YjeF N-terminal domain-like"/>
    <property type="match status" value="1"/>
</dbReference>
<dbReference type="SUPFAM" id="SSF53613">
    <property type="entry name" value="Ribokinase-like"/>
    <property type="match status" value="1"/>
</dbReference>
<comment type="catalytic activity">
    <reaction evidence="1 18 19">
        <text>(6R)-NADHX = (6S)-NADHX</text>
        <dbReference type="Rhea" id="RHEA:32215"/>
        <dbReference type="ChEBI" id="CHEBI:64074"/>
        <dbReference type="ChEBI" id="CHEBI:64075"/>
        <dbReference type="EC" id="5.1.99.6"/>
    </reaction>
</comment>
<evidence type="ECO:0000256" key="14">
    <source>
        <dbReference type="ARBA" id="ARBA00025153"/>
    </source>
</evidence>
<keyword evidence="23" id="KW-1185">Reference proteome</keyword>
<comment type="catalytic activity">
    <reaction evidence="15 17 19">
        <text>(6S)-NADHX + ADP = AMP + phosphate + NADH + H(+)</text>
        <dbReference type="Rhea" id="RHEA:32223"/>
        <dbReference type="ChEBI" id="CHEBI:15378"/>
        <dbReference type="ChEBI" id="CHEBI:43474"/>
        <dbReference type="ChEBI" id="CHEBI:57945"/>
        <dbReference type="ChEBI" id="CHEBI:64074"/>
        <dbReference type="ChEBI" id="CHEBI:456215"/>
        <dbReference type="ChEBI" id="CHEBI:456216"/>
        <dbReference type="EC" id="4.2.1.136"/>
    </reaction>
</comment>
<dbReference type="RefSeq" id="WP_309730437.1">
    <property type="nucleotide sequence ID" value="NZ_JAVDQA010000011.1"/>
</dbReference>
<feature type="domain" description="YjeF C-terminal" evidence="20">
    <location>
        <begin position="227"/>
        <end position="499"/>
    </location>
</feature>
<dbReference type="InterPro" id="IPR036652">
    <property type="entry name" value="YjeF_N_dom_sf"/>
</dbReference>
<evidence type="ECO:0000256" key="4">
    <source>
        <dbReference type="ARBA" id="ARBA00009524"/>
    </source>
</evidence>
<evidence type="ECO:0000313" key="23">
    <source>
        <dbReference type="Proteomes" id="UP001257659"/>
    </source>
</evidence>
<keyword evidence="5 18" id="KW-0479">Metal-binding</keyword>
<comment type="cofactor">
    <cofactor evidence="18 19">
        <name>K(+)</name>
        <dbReference type="ChEBI" id="CHEBI:29103"/>
    </cofactor>
    <text evidence="18 19">Binds 1 potassium ion per subunit.</text>
</comment>
<keyword evidence="8 17" id="KW-0521">NADP</keyword>
<comment type="similarity">
    <text evidence="17">Belongs to the NnrD/CARKD family.</text>
</comment>
<evidence type="ECO:0000256" key="18">
    <source>
        <dbReference type="HAMAP-Rule" id="MF_01966"/>
    </source>
</evidence>
<feature type="binding site" evidence="18">
    <location>
        <begin position="58"/>
        <end position="62"/>
    </location>
    <ligand>
        <name>(6S)-NADPHX</name>
        <dbReference type="ChEBI" id="CHEBI:64076"/>
    </ligand>
</feature>
<protein>
    <recommendedName>
        <fullName evidence="19">Bifunctional NAD(P)H-hydrate repair enzyme</fullName>
    </recommendedName>
    <alternativeName>
        <fullName evidence="19">Nicotinamide nucleotide repair protein</fullName>
    </alternativeName>
    <domain>
        <recommendedName>
            <fullName evidence="19">ADP-dependent (S)-NAD(P)H-hydrate dehydratase</fullName>
            <ecNumber evidence="19">4.2.1.136</ecNumber>
        </recommendedName>
        <alternativeName>
            <fullName evidence="19">ADP-dependent NAD(P)HX dehydratase</fullName>
        </alternativeName>
    </domain>
    <domain>
        <recommendedName>
            <fullName evidence="19">NAD(P)H-hydrate epimerase</fullName>
            <ecNumber evidence="19">5.1.99.6</ecNumber>
        </recommendedName>
    </domain>
</protein>
<feature type="binding site" evidence="18">
    <location>
        <begin position="130"/>
        <end position="136"/>
    </location>
    <ligand>
        <name>(6S)-NADPHX</name>
        <dbReference type="ChEBI" id="CHEBI:64076"/>
    </ligand>
</feature>
<comment type="catalytic activity">
    <reaction evidence="2 18 19">
        <text>(6R)-NADPHX = (6S)-NADPHX</text>
        <dbReference type="Rhea" id="RHEA:32227"/>
        <dbReference type="ChEBI" id="CHEBI:64076"/>
        <dbReference type="ChEBI" id="CHEBI:64077"/>
        <dbReference type="EC" id="5.1.99.6"/>
    </reaction>
</comment>
<evidence type="ECO:0000256" key="6">
    <source>
        <dbReference type="ARBA" id="ARBA00022741"/>
    </source>
</evidence>
<comment type="similarity">
    <text evidence="4 19">In the C-terminal section; belongs to the NnrD/CARKD family.</text>
</comment>
<keyword evidence="11 18" id="KW-0413">Isomerase</keyword>
<dbReference type="Proteomes" id="UP001257659">
    <property type="component" value="Unassembled WGS sequence"/>
</dbReference>
<keyword evidence="9 18" id="KW-0630">Potassium</keyword>
<evidence type="ECO:0000256" key="10">
    <source>
        <dbReference type="ARBA" id="ARBA00023027"/>
    </source>
</evidence>
<feature type="binding site" evidence="17">
    <location>
        <begin position="411"/>
        <end position="415"/>
    </location>
    <ligand>
        <name>AMP</name>
        <dbReference type="ChEBI" id="CHEBI:456215"/>
    </ligand>
</feature>
<feature type="binding site" evidence="18">
    <location>
        <position position="162"/>
    </location>
    <ligand>
        <name>K(+)</name>
        <dbReference type="ChEBI" id="CHEBI:29103"/>
    </ligand>
</feature>
<dbReference type="Gene3D" id="3.40.50.10260">
    <property type="entry name" value="YjeF N-terminal domain"/>
    <property type="match status" value="1"/>
</dbReference>
<comment type="cofactor">
    <cofactor evidence="17">
        <name>Mg(2+)</name>
        <dbReference type="ChEBI" id="CHEBI:18420"/>
    </cofactor>
</comment>
<comment type="function">
    <text evidence="17">Catalyzes the dehydration of the S-form of NAD(P)HX at the expense of ADP, which is converted to AMP. Together with NAD(P)HX epimerase, which catalyzes the epimerization of the S- and R-forms, the enzyme allows the repair of both epimers of NAD(P)HX, a damaged form of NAD(P)H that is a result of enzymatic or heat-dependent hydration.</text>
</comment>
<feature type="binding site" evidence="17">
    <location>
        <position position="376"/>
    </location>
    <ligand>
        <name>(6S)-NADPHX</name>
        <dbReference type="ChEBI" id="CHEBI:64076"/>
    </ligand>
</feature>
<evidence type="ECO:0000313" key="22">
    <source>
        <dbReference type="EMBL" id="MDR6302137.1"/>
    </source>
</evidence>
<dbReference type="HAMAP" id="MF_01965">
    <property type="entry name" value="NADHX_dehydratase"/>
    <property type="match status" value="1"/>
</dbReference>
<dbReference type="PROSITE" id="PS51383">
    <property type="entry name" value="YJEF_C_3"/>
    <property type="match status" value="1"/>
</dbReference>
<dbReference type="NCBIfam" id="TIGR00196">
    <property type="entry name" value="yjeF_cterm"/>
    <property type="match status" value="1"/>
</dbReference>
<comment type="caution">
    <text evidence="17">Lacks conserved residue(s) required for the propagation of feature annotation.</text>
</comment>
<dbReference type="CDD" id="cd01171">
    <property type="entry name" value="YXKO-related"/>
    <property type="match status" value="1"/>
</dbReference>
<dbReference type="EC" id="4.2.1.136" evidence="19"/>
<evidence type="ECO:0000256" key="1">
    <source>
        <dbReference type="ARBA" id="ARBA00000013"/>
    </source>
</evidence>
<evidence type="ECO:0000256" key="8">
    <source>
        <dbReference type="ARBA" id="ARBA00022857"/>
    </source>
</evidence>